<dbReference type="EMBL" id="AFVJ01000036">
    <property type="protein sequence ID" value="EGS28883.1"/>
    <property type="molecule type" value="Genomic_DNA"/>
</dbReference>
<feature type="transmembrane region" description="Helical" evidence="1">
    <location>
        <begin position="18"/>
        <end position="38"/>
    </location>
</feature>
<proteinExistence type="predicted"/>
<accession>F9QEF6</accession>
<reference evidence="2 3" key="1">
    <citation type="journal article" date="2011" name="J. Bacteriol.">
        <title>Genome Sequence of Duck Pathogen Mycoplasma anatis Strain 1340.</title>
        <authorList>
            <person name="Guo Z."/>
            <person name="Chen P."/>
            <person name="Ren P."/>
            <person name="Kuang S."/>
            <person name="Zhou Z."/>
            <person name="Li Z."/>
            <person name="Liu M."/>
            <person name="Shi D."/>
            <person name="Xiao Y."/>
            <person name="Wang X."/>
            <person name="Zhou R."/>
            <person name="Jin H."/>
            <person name="Bi D."/>
        </authorList>
    </citation>
    <scope>NUCLEOTIDE SEQUENCE [LARGE SCALE GENOMIC DNA]</scope>
    <source>
        <strain evidence="2 3">1340</strain>
    </source>
</reference>
<dbReference type="STRING" id="1034808.GIG_03859"/>
<evidence type="ECO:0000313" key="2">
    <source>
        <dbReference type="EMBL" id="EGS28883.1"/>
    </source>
</evidence>
<gene>
    <name evidence="2" type="ORF">GIG_03859</name>
</gene>
<sequence length="146" mass="17121">MTSLFILEKNMKFSKRKLVYILSFLGIGLMAAGSFYIYTSKFKKQNAVEEINKNNDLGEIQELSVFPNISDSYYQEFLIKNDFGNSKIDDKLVVVFIKDILKRMSVSYGEISFKSEITDTKIIITLQWQYKEKFEVKKYTFQIKSI</sequence>
<comment type="caution">
    <text evidence="2">The sequence shown here is derived from an EMBL/GenBank/DDBJ whole genome shotgun (WGS) entry which is preliminary data.</text>
</comment>
<keyword evidence="3" id="KW-1185">Reference proteome</keyword>
<dbReference type="NCBIfam" id="NF045957">
    <property type="entry name" value="MHO_1590_dom"/>
    <property type="match status" value="1"/>
</dbReference>
<protein>
    <submittedName>
        <fullName evidence="2">Uncharacterized protein</fullName>
    </submittedName>
</protein>
<name>F9QEF6_9BACT</name>
<dbReference type="Proteomes" id="UP000005055">
    <property type="component" value="Unassembled WGS sequence"/>
</dbReference>
<evidence type="ECO:0000313" key="3">
    <source>
        <dbReference type="Proteomes" id="UP000005055"/>
    </source>
</evidence>
<dbReference type="AlphaFoldDB" id="F9QEF6"/>
<evidence type="ECO:0000256" key="1">
    <source>
        <dbReference type="SAM" id="Phobius"/>
    </source>
</evidence>
<organism evidence="2 3">
    <name type="scientific">Mycoplasmopsis anatis 1340</name>
    <dbReference type="NCBI Taxonomy" id="1034808"/>
    <lineage>
        <taxon>Bacteria</taxon>
        <taxon>Bacillati</taxon>
        <taxon>Mycoplasmatota</taxon>
        <taxon>Mycoplasmoidales</taxon>
        <taxon>Metamycoplasmataceae</taxon>
        <taxon>Mycoplasmopsis</taxon>
    </lineage>
</organism>
<keyword evidence="1" id="KW-0472">Membrane</keyword>
<keyword evidence="1" id="KW-0812">Transmembrane</keyword>
<keyword evidence="1" id="KW-1133">Transmembrane helix</keyword>